<dbReference type="OrthoDB" id="5421173at2759"/>
<evidence type="ECO:0000256" key="2">
    <source>
        <dbReference type="ARBA" id="ARBA00022750"/>
    </source>
</evidence>
<feature type="active site" evidence="3">
    <location>
        <position position="309"/>
    </location>
</feature>
<evidence type="ECO:0000256" key="5">
    <source>
        <dbReference type="RuleBase" id="RU000454"/>
    </source>
</evidence>
<dbReference type="Gene3D" id="2.40.70.10">
    <property type="entry name" value="Acid Proteases"/>
    <property type="match status" value="2"/>
</dbReference>
<keyword evidence="6" id="KW-0732">Signal</keyword>
<organism evidence="8 9">
    <name type="scientific">Blyttiomyces helicus</name>
    <dbReference type="NCBI Taxonomy" id="388810"/>
    <lineage>
        <taxon>Eukaryota</taxon>
        <taxon>Fungi</taxon>
        <taxon>Fungi incertae sedis</taxon>
        <taxon>Chytridiomycota</taxon>
        <taxon>Chytridiomycota incertae sedis</taxon>
        <taxon>Chytridiomycetes</taxon>
        <taxon>Chytridiomycetes incertae sedis</taxon>
        <taxon>Blyttiomyces</taxon>
    </lineage>
</organism>
<evidence type="ECO:0000256" key="1">
    <source>
        <dbReference type="ARBA" id="ARBA00007447"/>
    </source>
</evidence>
<dbReference type="AlphaFoldDB" id="A0A4P9WQQ2"/>
<name>A0A4P9WQQ2_9FUNG</name>
<dbReference type="Pfam" id="PF00026">
    <property type="entry name" value="Asp"/>
    <property type="match status" value="1"/>
</dbReference>
<keyword evidence="4" id="KW-1015">Disulfide bond</keyword>
<dbReference type="PRINTS" id="PR00792">
    <property type="entry name" value="PEPSIN"/>
</dbReference>
<gene>
    <name evidence="8" type="ORF">BDK51DRAFT_39126</name>
</gene>
<evidence type="ECO:0000256" key="4">
    <source>
        <dbReference type="PIRSR" id="PIRSR601461-2"/>
    </source>
</evidence>
<feature type="active site" evidence="3">
    <location>
        <position position="121"/>
    </location>
</feature>
<dbReference type="EMBL" id="KZ994194">
    <property type="protein sequence ID" value="RKO93550.1"/>
    <property type="molecule type" value="Genomic_DNA"/>
</dbReference>
<feature type="chain" id="PRO_5020284456" evidence="6">
    <location>
        <begin position="24"/>
        <end position="408"/>
    </location>
</feature>
<sequence length="408" mass="42474">MLAVPPLVAILILASANPHRALALGCDQSKDGAACPGGQQRDRPQFLSRRHKGYSNDLSRSLVRSGVALPKTASLSPVSLPMTRRPVTKLVGGASQPTAALPSADVNVTIGSGQIIPVQIDTGSSDLWVPGPNCRSADSSCRFGEAEANILDSAMQSTNMPFFIPYGTGNVSGVVYSGTYGFAGVTGSGYFGVSRVENQDPYGILGLGFPPIATIPREVPAAQVIGLRSFGCYFPLPTTTTSGSLSINTLDPTFFIPPMAFEPVNPALGFWGFNILQGTWHLEGGAFSYPPVSRGSLVGTSAVTHAVADTGSTNISLSPDVFASILQAIGGWFDVNGNAWIACSTASDGPAVVFTFSSTPYAVPASGYVNPGIRLGPWCGLGINGAAAGAISEAIFGDVFLRYWYQVR</sequence>
<dbReference type="SUPFAM" id="SSF50630">
    <property type="entry name" value="Acid proteases"/>
    <property type="match status" value="1"/>
</dbReference>
<accession>A0A4P9WQQ2</accession>
<dbReference type="InterPro" id="IPR033121">
    <property type="entry name" value="PEPTIDASE_A1"/>
</dbReference>
<keyword evidence="5" id="KW-0645">Protease</keyword>
<dbReference type="PROSITE" id="PS51767">
    <property type="entry name" value="PEPTIDASE_A1"/>
    <property type="match status" value="1"/>
</dbReference>
<dbReference type="PROSITE" id="PS00141">
    <property type="entry name" value="ASP_PROTEASE"/>
    <property type="match status" value="1"/>
</dbReference>
<dbReference type="InterPro" id="IPR034164">
    <property type="entry name" value="Pepsin-like_dom"/>
</dbReference>
<evidence type="ECO:0000256" key="3">
    <source>
        <dbReference type="PIRSR" id="PIRSR601461-1"/>
    </source>
</evidence>
<dbReference type="Proteomes" id="UP000269721">
    <property type="component" value="Unassembled WGS sequence"/>
</dbReference>
<evidence type="ECO:0000313" key="9">
    <source>
        <dbReference type="Proteomes" id="UP000269721"/>
    </source>
</evidence>
<feature type="domain" description="Peptidase A1" evidence="7">
    <location>
        <begin position="104"/>
        <end position="408"/>
    </location>
</feature>
<dbReference type="CDD" id="cd05471">
    <property type="entry name" value="pepsin_like"/>
    <property type="match status" value="1"/>
</dbReference>
<dbReference type="PANTHER" id="PTHR47966">
    <property type="entry name" value="BETA-SITE APP-CLEAVING ENZYME, ISOFORM A-RELATED"/>
    <property type="match status" value="1"/>
</dbReference>
<dbReference type="InterPro" id="IPR001461">
    <property type="entry name" value="Aspartic_peptidase_A1"/>
</dbReference>
<keyword evidence="5" id="KW-0378">Hydrolase</keyword>
<comment type="similarity">
    <text evidence="1 5">Belongs to the peptidase A1 family.</text>
</comment>
<protein>
    <submittedName>
        <fullName evidence="8">Aspartic peptidase domain-containing protein</fullName>
    </submittedName>
</protein>
<evidence type="ECO:0000313" key="8">
    <source>
        <dbReference type="EMBL" id="RKO93550.1"/>
    </source>
</evidence>
<feature type="disulfide bond" evidence="4">
    <location>
        <begin position="343"/>
        <end position="379"/>
    </location>
</feature>
<evidence type="ECO:0000256" key="6">
    <source>
        <dbReference type="SAM" id="SignalP"/>
    </source>
</evidence>
<evidence type="ECO:0000259" key="7">
    <source>
        <dbReference type="PROSITE" id="PS51767"/>
    </source>
</evidence>
<dbReference type="GO" id="GO:0004190">
    <property type="term" value="F:aspartic-type endopeptidase activity"/>
    <property type="evidence" value="ECO:0007669"/>
    <property type="project" value="UniProtKB-KW"/>
</dbReference>
<reference evidence="9" key="1">
    <citation type="journal article" date="2018" name="Nat. Microbiol.">
        <title>Leveraging single-cell genomics to expand the fungal tree of life.</title>
        <authorList>
            <person name="Ahrendt S.R."/>
            <person name="Quandt C.A."/>
            <person name="Ciobanu D."/>
            <person name="Clum A."/>
            <person name="Salamov A."/>
            <person name="Andreopoulos B."/>
            <person name="Cheng J.F."/>
            <person name="Woyke T."/>
            <person name="Pelin A."/>
            <person name="Henrissat B."/>
            <person name="Reynolds N.K."/>
            <person name="Benny G.L."/>
            <person name="Smith M.E."/>
            <person name="James T.Y."/>
            <person name="Grigoriev I.V."/>
        </authorList>
    </citation>
    <scope>NUCLEOTIDE SEQUENCE [LARGE SCALE GENOMIC DNA]</scope>
</reference>
<dbReference type="GO" id="GO:0006508">
    <property type="term" value="P:proteolysis"/>
    <property type="evidence" value="ECO:0007669"/>
    <property type="project" value="UniProtKB-KW"/>
</dbReference>
<keyword evidence="2 5" id="KW-0064">Aspartyl protease</keyword>
<dbReference type="InterPro" id="IPR001969">
    <property type="entry name" value="Aspartic_peptidase_AS"/>
</dbReference>
<feature type="signal peptide" evidence="6">
    <location>
        <begin position="1"/>
        <end position="23"/>
    </location>
</feature>
<dbReference type="InterPro" id="IPR021109">
    <property type="entry name" value="Peptidase_aspartic_dom_sf"/>
</dbReference>
<proteinExistence type="inferred from homology"/>
<dbReference type="PANTHER" id="PTHR47966:SF51">
    <property type="entry name" value="BETA-SITE APP-CLEAVING ENZYME, ISOFORM A-RELATED"/>
    <property type="match status" value="1"/>
</dbReference>
<keyword evidence="9" id="KW-1185">Reference proteome</keyword>